<gene>
    <name evidence="8" type="ORF">Adt_48472</name>
</gene>
<protein>
    <recommendedName>
        <fullName evidence="6">Transcription repressor</fullName>
    </recommendedName>
    <alternativeName>
        <fullName evidence="6">Ovate family protein</fullName>
    </alternativeName>
</protein>
<evidence type="ECO:0000256" key="6">
    <source>
        <dbReference type="RuleBase" id="RU367028"/>
    </source>
</evidence>
<evidence type="ECO:0000256" key="3">
    <source>
        <dbReference type="ARBA" id="ARBA00023015"/>
    </source>
</evidence>
<evidence type="ECO:0000256" key="1">
    <source>
        <dbReference type="ARBA" id="ARBA00004123"/>
    </source>
</evidence>
<comment type="caution">
    <text evidence="8">The sequence shown here is derived from an EMBL/GenBank/DDBJ whole genome shotgun (WGS) entry which is preliminary data.</text>
</comment>
<dbReference type="PANTHER" id="PTHR33057:SF98">
    <property type="entry name" value="TRANSCRIPTION REPRESSOR OFP18"/>
    <property type="match status" value="1"/>
</dbReference>
<comment type="subcellular location">
    <subcellularLocation>
        <location evidence="1 6">Nucleus</location>
    </subcellularLocation>
</comment>
<keyword evidence="5 6" id="KW-0539">Nucleus</keyword>
<organism evidence="8 9">
    <name type="scientific">Abeliophyllum distichum</name>
    <dbReference type="NCBI Taxonomy" id="126358"/>
    <lineage>
        <taxon>Eukaryota</taxon>
        <taxon>Viridiplantae</taxon>
        <taxon>Streptophyta</taxon>
        <taxon>Embryophyta</taxon>
        <taxon>Tracheophyta</taxon>
        <taxon>Spermatophyta</taxon>
        <taxon>Magnoliopsida</taxon>
        <taxon>eudicotyledons</taxon>
        <taxon>Gunneridae</taxon>
        <taxon>Pentapetalae</taxon>
        <taxon>asterids</taxon>
        <taxon>lamiids</taxon>
        <taxon>Lamiales</taxon>
        <taxon>Oleaceae</taxon>
        <taxon>Forsythieae</taxon>
        <taxon>Abeliophyllum</taxon>
    </lineage>
</organism>
<evidence type="ECO:0000259" key="7">
    <source>
        <dbReference type="PROSITE" id="PS51754"/>
    </source>
</evidence>
<dbReference type="AlphaFoldDB" id="A0ABD1NQY0"/>
<dbReference type="NCBIfam" id="TIGR01568">
    <property type="entry name" value="A_thal_3678"/>
    <property type="match status" value="1"/>
</dbReference>
<keyword evidence="9" id="KW-1185">Reference proteome</keyword>
<dbReference type="GO" id="GO:0045892">
    <property type="term" value="P:negative regulation of DNA-templated transcription"/>
    <property type="evidence" value="ECO:0007669"/>
    <property type="project" value="UniProtKB-UniRule"/>
</dbReference>
<reference evidence="9" key="1">
    <citation type="submission" date="2024-07" db="EMBL/GenBank/DDBJ databases">
        <title>Two chromosome-level genome assemblies of Korean endemic species Abeliophyllum distichum and Forsythia ovata (Oleaceae).</title>
        <authorList>
            <person name="Jang H."/>
        </authorList>
    </citation>
    <scope>NUCLEOTIDE SEQUENCE [LARGE SCALE GENOMIC DNA]</scope>
</reference>
<dbReference type="PROSITE" id="PS51754">
    <property type="entry name" value="OVATE"/>
    <property type="match status" value="1"/>
</dbReference>
<keyword evidence="2 6" id="KW-0678">Repressor</keyword>
<feature type="domain" description="OVATE" evidence="7">
    <location>
        <begin position="64"/>
        <end position="123"/>
    </location>
</feature>
<dbReference type="InterPro" id="IPR006458">
    <property type="entry name" value="Ovate_C"/>
</dbReference>
<evidence type="ECO:0000256" key="5">
    <source>
        <dbReference type="ARBA" id="ARBA00023242"/>
    </source>
</evidence>
<evidence type="ECO:0000313" key="8">
    <source>
        <dbReference type="EMBL" id="KAL2454024.1"/>
    </source>
</evidence>
<proteinExistence type="predicted"/>
<evidence type="ECO:0000256" key="2">
    <source>
        <dbReference type="ARBA" id="ARBA00022491"/>
    </source>
</evidence>
<dbReference type="Pfam" id="PF04844">
    <property type="entry name" value="Ovate"/>
    <property type="match status" value="1"/>
</dbReference>
<accession>A0ABD1NQY0</accession>
<dbReference type="Proteomes" id="UP001604336">
    <property type="component" value="Unassembled WGS sequence"/>
</dbReference>
<dbReference type="PANTHER" id="PTHR33057">
    <property type="entry name" value="TRANSCRIPTION REPRESSOR OFP7-RELATED"/>
    <property type="match status" value="1"/>
</dbReference>
<dbReference type="EMBL" id="JBFOLK010000496">
    <property type="protein sequence ID" value="KAL2454024.1"/>
    <property type="molecule type" value="Genomic_DNA"/>
</dbReference>
<dbReference type="InterPro" id="IPR038933">
    <property type="entry name" value="Ovate"/>
</dbReference>
<keyword evidence="3 6" id="KW-0805">Transcription regulation</keyword>
<evidence type="ECO:0000256" key="4">
    <source>
        <dbReference type="ARBA" id="ARBA00023163"/>
    </source>
</evidence>
<keyword evidence="4 6" id="KW-0804">Transcription</keyword>
<sequence length="123" mass="14400">MPRFFGVDEGFQYASEFPNNGGSFEIVIRELRSVNTNKLFFKRSSILKEAKTEEYYPFKDNSVMDLDSKDPFVDFRLSMEEIVETRCLTDWDYLEEFLICYLKINSKSNHGCIVGAFLDLLVH</sequence>
<dbReference type="GO" id="GO:0005634">
    <property type="term" value="C:nucleus"/>
    <property type="evidence" value="ECO:0007669"/>
    <property type="project" value="UniProtKB-SubCell"/>
</dbReference>
<comment type="function">
    <text evidence="6">Transcriptional repressor that regulates multiple aspects of plant growth and development.</text>
</comment>
<name>A0ABD1NQY0_9LAMI</name>
<evidence type="ECO:0000313" key="9">
    <source>
        <dbReference type="Proteomes" id="UP001604336"/>
    </source>
</evidence>